<dbReference type="EMBL" id="HQ586106">
    <property type="protein sequence ID" value="AET13478.1"/>
    <property type="molecule type" value="Genomic_DNA"/>
</dbReference>
<keyword evidence="4" id="KW-0255">Endonuclease</keyword>
<dbReference type="InterPro" id="IPR043502">
    <property type="entry name" value="DNA/RNA_pol_sf"/>
</dbReference>
<keyword evidence="5" id="KW-0378">Hydrolase</keyword>
<protein>
    <submittedName>
        <fullName evidence="7">Pol protein</fullName>
    </submittedName>
</protein>
<reference evidence="7" key="1">
    <citation type="journal article" date="2011" name="J. Clin. Virol.">
        <title>Efficient monitoring of HIV-1 vertically infected children in Kenya on first-line antiretroviral therapy.</title>
        <authorList>
            <person name="Lihana R.W."/>
            <person name="Lwembe R.M."/>
            <person name="Bi X."/>
            <person name="Ochieng W."/>
            <person name="Panikulam A."/>
            <person name="Palakudy T."/>
            <person name="Musoke R."/>
            <person name="Owens M."/>
            <person name="Ishizaki A."/>
            <person name="Okoth F.A."/>
            <person name="Songok E.M."/>
            <person name="Ichimura H."/>
        </authorList>
    </citation>
    <scope>NUCLEOTIDE SEQUENCE</scope>
    <source>
        <strain evidence="7">87M2537RT</strain>
    </source>
</reference>
<feature type="non-terminal residue" evidence="7">
    <location>
        <position position="1"/>
    </location>
</feature>
<accession>G9BI41</accession>
<dbReference type="Gene3D" id="3.10.10.10">
    <property type="entry name" value="HIV Type 1 Reverse Transcriptase, subunit A, domain 1"/>
    <property type="match status" value="1"/>
</dbReference>
<evidence type="ECO:0000313" key="7">
    <source>
        <dbReference type="EMBL" id="AET13478.1"/>
    </source>
</evidence>
<evidence type="ECO:0000256" key="6">
    <source>
        <dbReference type="ARBA" id="ARBA00022918"/>
    </source>
</evidence>
<keyword evidence="3" id="KW-0540">Nuclease</keyword>
<feature type="non-terminal residue" evidence="7">
    <location>
        <position position="151"/>
    </location>
</feature>
<organismHost>
    <name type="scientific">Homo sapiens</name>
    <name type="common">Human</name>
    <dbReference type="NCBI Taxonomy" id="9606"/>
</organismHost>
<dbReference type="GO" id="GO:0003964">
    <property type="term" value="F:RNA-directed DNA polymerase activity"/>
    <property type="evidence" value="ECO:0007669"/>
    <property type="project" value="UniProtKB-KW"/>
</dbReference>
<gene>
    <name evidence="7" type="primary">pol</name>
</gene>
<name>G9BI41_HV1</name>
<dbReference type="InterPro" id="IPR043128">
    <property type="entry name" value="Rev_trsase/Diguanyl_cyclase"/>
</dbReference>
<organism evidence="7">
    <name type="scientific">Human immunodeficiency virus type 1</name>
    <name type="common">HIV-1</name>
    <dbReference type="NCBI Taxonomy" id="11676"/>
    <lineage>
        <taxon>Viruses</taxon>
        <taxon>Riboviria</taxon>
        <taxon>Pararnavirae</taxon>
        <taxon>Artverviricota</taxon>
        <taxon>Revtraviricetes</taxon>
        <taxon>Ortervirales</taxon>
        <taxon>Retroviridae</taxon>
        <taxon>Orthoretrovirinae</taxon>
        <taxon>Lentivirus</taxon>
        <taxon>Lentivirus humimdef1</taxon>
    </lineage>
</organism>
<evidence type="ECO:0000256" key="1">
    <source>
        <dbReference type="ARBA" id="ARBA00022679"/>
    </source>
</evidence>
<sequence length="151" mass="17901">PNWLYFKFPNLVLSETVPVKLKPGMDGPKVKQWPSDRRKNLEALTEICTEPWKRTEKFSKIGPENPYNTSNYLQKEKELALKWRKLVDFRELNKRTQDFLGSFNLGIPHPGGLKKNKFSNSTLMWETHIFSVSFYMKTFRRYSAFTYLVQT</sequence>
<keyword evidence="2" id="KW-0548">Nucleotidyltransferase</keyword>
<evidence type="ECO:0000256" key="5">
    <source>
        <dbReference type="ARBA" id="ARBA00022801"/>
    </source>
</evidence>
<dbReference type="SUPFAM" id="SSF56672">
    <property type="entry name" value="DNA/RNA polymerases"/>
    <property type="match status" value="1"/>
</dbReference>
<evidence type="ECO:0000256" key="4">
    <source>
        <dbReference type="ARBA" id="ARBA00022759"/>
    </source>
</evidence>
<keyword evidence="6" id="KW-0695">RNA-directed DNA polymerase</keyword>
<keyword evidence="1" id="KW-0808">Transferase</keyword>
<dbReference type="GO" id="GO:0016787">
    <property type="term" value="F:hydrolase activity"/>
    <property type="evidence" value="ECO:0007669"/>
    <property type="project" value="UniProtKB-KW"/>
</dbReference>
<evidence type="ECO:0000256" key="3">
    <source>
        <dbReference type="ARBA" id="ARBA00022722"/>
    </source>
</evidence>
<dbReference type="GO" id="GO:0004519">
    <property type="term" value="F:endonuclease activity"/>
    <property type="evidence" value="ECO:0007669"/>
    <property type="project" value="UniProtKB-KW"/>
</dbReference>
<proteinExistence type="predicted"/>
<evidence type="ECO:0000256" key="2">
    <source>
        <dbReference type="ARBA" id="ARBA00022695"/>
    </source>
</evidence>
<dbReference type="Gene3D" id="3.30.70.270">
    <property type="match status" value="1"/>
</dbReference>